<dbReference type="GO" id="GO:0044781">
    <property type="term" value="P:bacterial-type flagellum organization"/>
    <property type="evidence" value="ECO:0007669"/>
    <property type="project" value="UniProtKB-KW"/>
</dbReference>
<name>A0A0M0G8W1_SPOGL</name>
<evidence type="ECO:0000313" key="10">
    <source>
        <dbReference type="Proteomes" id="UP000037109"/>
    </source>
</evidence>
<dbReference type="Proteomes" id="UP000037109">
    <property type="component" value="Unassembled WGS sequence"/>
</dbReference>
<feature type="domain" description="Anti-sigma-28 factor FlgM C-terminal" evidence="8">
    <location>
        <begin position="34"/>
        <end position="83"/>
    </location>
</feature>
<keyword evidence="3" id="KW-0678">Repressor</keyword>
<organism evidence="9 10">
    <name type="scientific">Sporosarcina globispora</name>
    <name type="common">Bacillus globisporus</name>
    <dbReference type="NCBI Taxonomy" id="1459"/>
    <lineage>
        <taxon>Bacteria</taxon>
        <taxon>Bacillati</taxon>
        <taxon>Bacillota</taxon>
        <taxon>Bacilli</taxon>
        <taxon>Bacillales</taxon>
        <taxon>Caryophanaceae</taxon>
        <taxon>Sporosarcina</taxon>
    </lineage>
</organism>
<proteinExistence type="inferred from homology"/>
<dbReference type="Pfam" id="PF04316">
    <property type="entry name" value="FlgM"/>
    <property type="match status" value="1"/>
</dbReference>
<evidence type="ECO:0000256" key="6">
    <source>
        <dbReference type="ARBA" id="ARBA00023163"/>
    </source>
</evidence>
<dbReference type="InterPro" id="IPR031316">
    <property type="entry name" value="FlgM_C"/>
</dbReference>
<dbReference type="EMBL" id="LGUF01000007">
    <property type="protein sequence ID" value="KON86284.1"/>
    <property type="molecule type" value="Genomic_DNA"/>
</dbReference>
<dbReference type="Gene3D" id="6.10.140.30">
    <property type="entry name" value="Anti-sigma-28 factor FlgM"/>
    <property type="match status" value="1"/>
</dbReference>
<sequence length="89" mass="10020">MKINNNFGPSGVNPYKRQMNKLENAGKPARTASDKIEISSTAKEMQQVSQLSENRKAKVEELKIQVENGTYKINSKEVAKSIANFYTKK</sequence>
<dbReference type="SUPFAM" id="SSF101498">
    <property type="entry name" value="Anti-sigma factor FlgM"/>
    <property type="match status" value="1"/>
</dbReference>
<accession>A0A0M0G8W1</accession>
<dbReference type="STRING" id="1459.AF332_05245"/>
<keyword evidence="9" id="KW-0282">Flagellum</keyword>
<keyword evidence="5" id="KW-0805">Transcription regulation</keyword>
<dbReference type="InterPro" id="IPR007412">
    <property type="entry name" value="FlgM"/>
</dbReference>
<dbReference type="AlphaFoldDB" id="A0A0M0G8W1"/>
<keyword evidence="9" id="KW-0966">Cell projection</keyword>
<evidence type="ECO:0000256" key="2">
    <source>
        <dbReference type="ARBA" id="ARBA00017823"/>
    </source>
</evidence>
<protein>
    <recommendedName>
        <fullName evidence="2">Negative regulator of flagellin synthesis</fullName>
    </recommendedName>
</protein>
<evidence type="ECO:0000256" key="1">
    <source>
        <dbReference type="ARBA" id="ARBA00005322"/>
    </source>
</evidence>
<keyword evidence="4" id="KW-1005">Bacterial flagellum biogenesis</keyword>
<feature type="compositionally biased region" description="Polar residues" evidence="7">
    <location>
        <begin position="38"/>
        <end position="52"/>
    </location>
</feature>
<dbReference type="OrthoDB" id="2991036at2"/>
<dbReference type="GO" id="GO:0045892">
    <property type="term" value="P:negative regulation of DNA-templated transcription"/>
    <property type="evidence" value="ECO:0007669"/>
    <property type="project" value="InterPro"/>
</dbReference>
<evidence type="ECO:0000313" key="9">
    <source>
        <dbReference type="EMBL" id="KON86284.1"/>
    </source>
</evidence>
<dbReference type="PATRIC" id="fig|1459.3.peg.1095"/>
<evidence type="ECO:0000256" key="7">
    <source>
        <dbReference type="SAM" id="MobiDB-lite"/>
    </source>
</evidence>
<dbReference type="RefSeq" id="WP_053433644.1">
    <property type="nucleotide sequence ID" value="NZ_LGUF01000007.1"/>
</dbReference>
<comment type="caution">
    <text evidence="9">The sequence shown here is derived from an EMBL/GenBank/DDBJ whole genome shotgun (WGS) entry which is preliminary data.</text>
</comment>
<dbReference type="NCBIfam" id="TIGR03824">
    <property type="entry name" value="FlgM_jcvi"/>
    <property type="match status" value="1"/>
</dbReference>
<reference evidence="10" key="1">
    <citation type="submission" date="2015-07" db="EMBL/GenBank/DDBJ databases">
        <title>Fjat-10036 dsm4.</title>
        <authorList>
            <person name="Liu B."/>
            <person name="Wang J."/>
            <person name="Zhu Y."/>
            <person name="Liu G."/>
            <person name="Chen Q."/>
            <person name="Chen Z."/>
            <person name="Lan J."/>
            <person name="Che J."/>
            <person name="Ge C."/>
            <person name="Shi H."/>
            <person name="Pan Z."/>
            <person name="Liu X."/>
        </authorList>
    </citation>
    <scope>NUCLEOTIDE SEQUENCE [LARGE SCALE GENOMIC DNA]</scope>
    <source>
        <strain evidence="10">DSM 4</strain>
    </source>
</reference>
<evidence type="ECO:0000256" key="3">
    <source>
        <dbReference type="ARBA" id="ARBA00022491"/>
    </source>
</evidence>
<dbReference type="InterPro" id="IPR035890">
    <property type="entry name" value="Anti-sigma-28_factor_FlgM_sf"/>
</dbReference>
<feature type="region of interest" description="Disordered" evidence="7">
    <location>
        <begin position="24"/>
        <end position="55"/>
    </location>
</feature>
<keyword evidence="9" id="KW-0969">Cilium</keyword>
<keyword evidence="10" id="KW-1185">Reference proteome</keyword>
<gene>
    <name evidence="9" type="ORF">AF332_05245</name>
</gene>
<comment type="similarity">
    <text evidence="1">Belongs to the FlgM family.</text>
</comment>
<evidence type="ECO:0000256" key="5">
    <source>
        <dbReference type="ARBA" id="ARBA00023015"/>
    </source>
</evidence>
<evidence type="ECO:0000256" key="4">
    <source>
        <dbReference type="ARBA" id="ARBA00022795"/>
    </source>
</evidence>
<evidence type="ECO:0000259" key="8">
    <source>
        <dbReference type="Pfam" id="PF04316"/>
    </source>
</evidence>
<keyword evidence="6" id="KW-0804">Transcription</keyword>